<comment type="caution">
    <text evidence="2">The sequence shown here is derived from an EMBL/GenBank/DDBJ whole genome shotgun (WGS) entry which is preliminary data.</text>
</comment>
<protein>
    <recommendedName>
        <fullName evidence="4">Transmembrane protein</fullName>
    </recommendedName>
</protein>
<feature type="transmembrane region" description="Helical" evidence="1">
    <location>
        <begin position="15"/>
        <end position="39"/>
    </location>
</feature>
<dbReference type="EMBL" id="FCOM02000039">
    <property type="protein sequence ID" value="SAL81912.1"/>
    <property type="molecule type" value="Genomic_DNA"/>
</dbReference>
<dbReference type="AlphaFoldDB" id="A0A158KLA2"/>
<gene>
    <name evidence="2" type="ORF">AWB74_06095</name>
</gene>
<evidence type="ECO:0008006" key="4">
    <source>
        <dbReference type="Google" id="ProtNLM"/>
    </source>
</evidence>
<accession>A0A158KLA2</accession>
<keyword evidence="1" id="KW-0812">Transmembrane</keyword>
<organism evidence="2 3">
    <name type="scientific">Caballeronia arvi</name>
    <dbReference type="NCBI Taxonomy" id="1777135"/>
    <lineage>
        <taxon>Bacteria</taxon>
        <taxon>Pseudomonadati</taxon>
        <taxon>Pseudomonadota</taxon>
        <taxon>Betaproteobacteria</taxon>
        <taxon>Burkholderiales</taxon>
        <taxon>Burkholderiaceae</taxon>
        <taxon>Caballeronia</taxon>
    </lineage>
</organism>
<reference evidence="2" key="1">
    <citation type="submission" date="2016-01" db="EMBL/GenBank/DDBJ databases">
        <authorList>
            <person name="Peeters C."/>
        </authorList>
    </citation>
    <scope>NUCLEOTIDE SEQUENCE [LARGE SCALE GENOMIC DNA]</scope>
    <source>
        <strain evidence="2">LMG 29317</strain>
    </source>
</reference>
<keyword evidence="1" id="KW-1133">Transmembrane helix</keyword>
<dbReference type="Proteomes" id="UP000055019">
    <property type="component" value="Unassembled WGS sequence"/>
</dbReference>
<proteinExistence type="predicted"/>
<sequence length="100" mass="10814">MPESFSTLVTLLKSAWAVSLLIAAPIGVFVGILVGLATLRKSRLETKKEQDGATDSRSFLSRWALPVGTSRFSGIFWIVVIVVAVTDVVATLVWGMIHGR</sequence>
<evidence type="ECO:0000256" key="1">
    <source>
        <dbReference type="SAM" id="Phobius"/>
    </source>
</evidence>
<evidence type="ECO:0000313" key="3">
    <source>
        <dbReference type="Proteomes" id="UP000055019"/>
    </source>
</evidence>
<feature type="transmembrane region" description="Helical" evidence="1">
    <location>
        <begin position="75"/>
        <end position="97"/>
    </location>
</feature>
<keyword evidence="1" id="KW-0472">Membrane</keyword>
<name>A0A158KLA2_9BURK</name>
<keyword evidence="3" id="KW-1185">Reference proteome</keyword>
<evidence type="ECO:0000313" key="2">
    <source>
        <dbReference type="EMBL" id="SAL81912.1"/>
    </source>
</evidence>